<dbReference type="Pfam" id="PF13649">
    <property type="entry name" value="Methyltransf_25"/>
    <property type="match status" value="1"/>
</dbReference>
<dbReference type="AlphaFoldDB" id="A0A7W9L9B2"/>
<organism evidence="2 3">
    <name type="scientific">Nonomuraea jabiensis</name>
    <dbReference type="NCBI Taxonomy" id="882448"/>
    <lineage>
        <taxon>Bacteria</taxon>
        <taxon>Bacillati</taxon>
        <taxon>Actinomycetota</taxon>
        <taxon>Actinomycetes</taxon>
        <taxon>Streptosporangiales</taxon>
        <taxon>Streptosporangiaceae</taxon>
        <taxon>Nonomuraea</taxon>
    </lineage>
</organism>
<dbReference type="InterPro" id="IPR041698">
    <property type="entry name" value="Methyltransf_25"/>
</dbReference>
<accession>A0A7W9L9B2</accession>
<dbReference type="Gene3D" id="3.40.50.150">
    <property type="entry name" value="Vaccinia Virus protein VP39"/>
    <property type="match status" value="1"/>
</dbReference>
<keyword evidence="2" id="KW-0489">Methyltransferase</keyword>
<dbReference type="InterPro" id="IPR029063">
    <property type="entry name" value="SAM-dependent_MTases_sf"/>
</dbReference>
<dbReference type="SUPFAM" id="SSF53335">
    <property type="entry name" value="S-adenosyl-L-methionine-dependent methyltransferases"/>
    <property type="match status" value="1"/>
</dbReference>
<dbReference type="PANTHER" id="PTHR43591">
    <property type="entry name" value="METHYLTRANSFERASE"/>
    <property type="match status" value="1"/>
</dbReference>
<evidence type="ECO:0000313" key="2">
    <source>
        <dbReference type="EMBL" id="MBB5775392.1"/>
    </source>
</evidence>
<feature type="domain" description="Methyltransferase" evidence="1">
    <location>
        <begin position="104"/>
        <end position="198"/>
    </location>
</feature>
<name>A0A7W9L9B2_9ACTN</name>
<dbReference type="GO" id="GO:0032259">
    <property type="term" value="P:methylation"/>
    <property type="evidence" value="ECO:0007669"/>
    <property type="project" value="UniProtKB-KW"/>
</dbReference>
<gene>
    <name evidence="2" type="ORF">HD596_002148</name>
</gene>
<protein>
    <submittedName>
        <fullName evidence="2">SAM-dependent methyltransferase</fullName>
    </submittedName>
</protein>
<dbReference type="EMBL" id="JACHMB010000001">
    <property type="protein sequence ID" value="MBB5775392.1"/>
    <property type="molecule type" value="Genomic_DNA"/>
</dbReference>
<evidence type="ECO:0000313" key="3">
    <source>
        <dbReference type="Proteomes" id="UP000579153"/>
    </source>
</evidence>
<keyword evidence="2" id="KW-0808">Transferase</keyword>
<keyword evidence="3" id="KW-1185">Reference proteome</keyword>
<dbReference type="GO" id="GO:0008168">
    <property type="term" value="F:methyltransferase activity"/>
    <property type="evidence" value="ECO:0007669"/>
    <property type="project" value="UniProtKB-KW"/>
</dbReference>
<sequence length="299" mass="32529">MTRTISSIIRMDCTTKGSAADSTLRSDAAFTVFGGTFTVSGRLHTLISVRTCLSEAVKIANPFEDPEIAAAFTAWSSRDWNWLLGYPFLFRALDLGAEGEPGPVLDVGCGHGDVAAEVARRFATPVVAVDSSAAMLEIARRDHPHPAVTYHQAEGHRLNFVEAGSMRAAYCAFLLVGMPSREAMRDLVAEIARTLRPGARFVILDRDREIDLLPTQRPREGDLVTFPFGDGTGREITTHYWPISTYAEILAEAGFGDVRIERPTLEAAAELADPALLASRDWSTATGSRAYAILSGTRR</sequence>
<proteinExistence type="predicted"/>
<comment type="caution">
    <text evidence="2">The sequence shown here is derived from an EMBL/GenBank/DDBJ whole genome shotgun (WGS) entry which is preliminary data.</text>
</comment>
<dbReference type="CDD" id="cd02440">
    <property type="entry name" value="AdoMet_MTases"/>
    <property type="match status" value="1"/>
</dbReference>
<dbReference type="Proteomes" id="UP000579153">
    <property type="component" value="Unassembled WGS sequence"/>
</dbReference>
<reference evidence="2 3" key="1">
    <citation type="submission" date="2020-08" db="EMBL/GenBank/DDBJ databases">
        <title>Sequencing the genomes of 1000 actinobacteria strains.</title>
        <authorList>
            <person name="Klenk H.-P."/>
        </authorList>
    </citation>
    <scope>NUCLEOTIDE SEQUENCE [LARGE SCALE GENOMIC DNA]</scope>
    <source>
        <strain evidence="2 3">DSM 45507</strain>
    </source>
</reference>
<evidence type="ECO:0000259" key="1">
    <source>
        <dbReference type="Pfam" id="PF13649"/>
    </source>
</evidence>